<evidence type="ECO:0000313" key="1">
    <source>
        <dbReference type="EMBL" id="KIQ70016.1"/>
    </source>
</evidence>
<dbReference type="EMBL" id="AONG01000008">
    <property type="protein sequence ID" value="KIQ70016.1"/>
    <property type="molecule type" value="Genomic_DNA"/>
</dbReference>
<dbReference type="Proteomes" id="UP000035100">
    <property type="component" value="Unassembled WGS sequence"/>
</dbReference>
<dbReference type="RefSeq" id="WP_018301051.1">
    <property type="nucleotide sequence ID" value="NZ_KB902276.1"/>
</dbReference>
<keyword evidence="2" id="KW-1185">Reference proteome</keyword>
<dbReference type="Gene3D" id="3.30.10.10">
    <property type="entry name" value="Trypsin Inhibitor V, subunit A"/>
    <property type="match status" value="1"/>
</dbReference>
<proteinExistence type="predicted"/>
<dbReference type="PROSITE" id="PS51257">
    <property type="entry name" value="PROKAR_LIPOPROTEIN"/>
    <property type="match status" value="1"/>
</dbReference>
<sequence>MMRLAPLPLIALLAACEMVPPPPQDVPPEPSDACGASGYQWLVGQSLAAVTLPADLNARVLEPDDVVTMEYVATRLNIYLGQDGLVDRVTCG</sequence>
<evidence type="ECO:0000313" key="2">
    <source>
        <dbReference type="Proteomes" id="UP000035100"/>
    </source>
</evidence>
<dbReference type="InterPro" id="IPR021719">
    <property type="entry name" value="Prot_inh_I78"/>
</dbReference>
<organism evidence="1 2">
    <name type="scientific">Wenxinia marina DSM 24838</name>
    <dbReference type="NCBI Taxonomy" id="1123501"/>
    <lineage>
        <taxon>Bacteria</taxon>
        <taxon>Pseudomonadati</taxon>
        <taxon>Pseudomonadota</taxon>
        <taxon>Alphaproteobacteria</taxon>
        <taxon>Rhodobacterales</taxon>
        <taxon>Roseobacteraceae</taxon>
        <taxon>Wenxinia</taxon>
    </lineage>
</organism>
<comment type="caution">
    <text evidence="1">The sequence shown here is derived from an EMBL/GenBank/DDBJ whole genome shotgun (WGS) entry which is preliminary data.</text>
</comment>
<dbReference type="OrthoDB" id="8724542at2"/>
<dbReference type="AlphaFoldDB" id="A0A0D0PF71"/>
<dbReference type="Pfam" id="PF11720">
    <property type="entry name" value="Inhibitor_I78"/>
    <property type="match status" value="1"/>
</dbReference>
<accession>A0A0D0PF71</accession>
<reference evidence="1 2" key="1">
    <citation type="submission" date="2013-01" db="EMBL/GenBank/DDBJ databases">
        <authorList>
            <person name="Fiebig A."/>
            <person name="Goeker M."/>
            <person name="Klenk H.-P.P."/>
        </authorList>
    </citation>
    <scope>NUCLEOTIDE SEQUENCE [LARGE SCALE GENOMIC DNA]</scope>
    <source>
        <strain evidence="1 2">DSM 24838</strain>
    </source>
</reference>
<name>A0A0D0PF71_9RHOB</name>
<dbReference type="STRING" id="1123501.Wenmar_01586"/>
<gene>
    <name evidence="1" type="ORF">Wenmar_01586</name>
</gene>
<protein>
    <submittedName>
        <fullName evidence="1">Peptidase inhibitor I78 family</fullName>
    </submittedName>
</protein>